<dbReference type="PROSITE" id="PS00356">
    <property type="entry name" value="HTH_LACI_1"/>
    <property type="match status" value="1"/>
</dbReference>
<accession>A0A543A8R0</accession>
<dbReference type="SUPFAM" id="SSF47413">
    <property type="entry name" value="lambda repressor-like DNA-binding domains"/>
    <property type="match status" value="1"/>
</dbReference>
<dbReference type="EMBL" id="VFOV01000001">
    <property type="protein sequence ID" value="TQL68993.1"/>
    <property type="molecule type" value="Genomic_DNA"/>
</dbReference>
<reference evidence="5 6" key="1">
    <citation type="submission" date="2019-06" db="EMBL/GenBank/DDBJ databases">
        <title>Sequencing the genomes of 1000 actinobacteria strains.</title>
        <authorList>
            <person name="Klenk H.-P."/>
        </authorList>
    </citation>
    <scope>NUCLEOTIDE SEQUENCE [LARGE SCALE GENOMIC DNA]</scope>
    <source>
        <strain evidence="5 6">DSM 25218</strain>
    </source>
</reference>
<evidence type="ECO:0000256" key="1">
    <source>
        <dbReference type="ARBA" id="ARBA00023015"/>
    </source>
</evidence>
<dbReference type="SMART" id="SM00354">
    <property type="entry name" value="HTH_LACI"/>
    <property type="match status" value="1"/>
</dbReference>
<sequence>MNDRTPAKAVTLRDVAAHAGVSPRTVSNVVNGFAHVSPAMRTKVQASIEALRYRPNLLARSLRQGRTGHILLLVPDLTVAYFAELAHEVVERAGELGTTVMVDETGGDAGRERAMLDDAAESSWVDGVLLSSLGLGSTDLDGMDLAGMSTRMPVVLLGERTASSSLDHVGIDNVAAAHAATTHLIECGRTRVVALGGNGGPIDATSQLRLDGFNRAMTAAGLPVAGRHVGTPDYSRESARAVVTDLMDGPEPPDALFCFSDDLACGALRALYDLGIRVPTDVAVAGFDDAGVSAYLTPGLTSIRQDRTAIARSALEMLYERKSGHELPPRDVTVSYELVVRESTNGAAVTRRS</sequence>
<evidence type="ECO:0000256" key="3">
    <source>
        <dbReference type="ARBA" id="ARBA00023163"/>
    </source>
</evidence>
<dbReference type="GO" id="GO:0003700">
    <property type="term" value="F:DNA-binding transcription factor activity"/>
    <property type="evidence" value="ECO:0007669"/>
    <property type="project" value="TreeGrafter"/>
</dbReference>
<keyword evidence="3" id="KW-0804">Transcription</keyword>
<evidence type="ECO:0000313" key="5">
    <source>
        <dbReference type="EMBL" id="TQL68993.1"/>
    </source>
</evidence>
<dbReference type="Gene3D" id="1.10.260.40">
    <property type="entry name" value="lambda repressor-like DNA-binding domains"/>
    <property type="match status" value="1"/>
</dbReference>
<dbReference type="InterPro" id="IPR046335">
    <property type="entry name" value="LacI/GalR-like_sensor"/>
</dbReference>
<dbReference type="AlphaFoldDB" id="A0A543A8R0"/>
<comment type="caution">
    <text evidence="5">The sequence shown here is derived from an EMBL/GenBank/DDBJ whole genome shotgun (WGS) entry which is preliminary data.</text>
</comment>
<dbReference type="RefSeq" id="WP_211352437.1">
    <property type="nucleotide sequence ID" value="NZ_VFOV01000001.1"/>
</dbReference>
<dbReference type="PANTHER" id="PTHR30146:SF153">
    <property type="entry name" value="LACTOSE OPERON REPRESSOR"/>
    <property type="match status" value="1"/>
</dbReference>
<dbReference type="Gene3D" id="3.40.50.2300">
    <property type="match status" value="2"/>
</dbReference>
<dbReference type="PROSITE" id="PS50932">
    <property type="entry name" value="HTH_LACI_2"/>
    <property type="match status" value="1"/>
</dbReference>
<protein>
    <submittedName>
        <fullName evidence="5">LacI family transcriptional regulator</fullName>
    </submittedName>
</protein>
<keyword evidence="1" id="KW-0805">Transcription regulation</keyword>
<dbReference type="GO" id="GO:0000976">
    <property type="term" value="F:transcription cis-regulatory region binding"/>
    <property type="evidence" value="ECO:0007669"/>
    <property type="project" value="TreeGrafter"/>
</dbReference>
<feature type="domain" description="HTH lacI-type" evidence="4">
    <location>
        <begin position="10"/>
        <end position="64"/>
    </location>
</feature>
<dbReference type="InterPro" id="IPR000843">
    <property type="entry name" value="HTH_LacI"/>
</dbReference>
<dbReference type="InterPro" id="IPR028082">
    <property type="entry name" value="Peripla_BP_I"/>
</dbReference>
<dbReference type="Pfam" id="PF00356">
    <property type="entry name" value="LacI"/>
    <property type="match status" value="1"/>
</dbReference>
<dbReference type="SUPFAM" id="SSF53822">
    <property type="entry name" value="Periplasmic binding protein-like I"/>
    <property type="match status" value="1"/>
</dbReference>
<dbReference type="PANTHER" id="PTHR30146">
    <property type="entry name" value="LACI-RELATED TRANSCRIPTIONAL REPRESSOR"/>
    <property type="match status" value="1"/>
</dbReference>
<evidence type="ECO:0000313" key="6">
    <source>
        <dbReference type="Proteomes" id="UP000320209"/>
    </source>
</evidence>
<evidence type="ECO:0000259" key="4">
    <source>
        <dbReference type="PROSITE" id="PS50932"/>
    </source>
</evidence>
<dbReference type="CDD" id="cd06267">
    <property type="entry name" value="PBP1_LacI_sugar_binding-like"/>
    <property type="match status" value="1"/>
</dbReference>
<keyword evidence="2" id="KW-0238">DNA-binding</keyword>
<keyword evidence="6" id="KW-1185">Reference proteome</keyword>
<gene>
    <name evidence="5" type="ORF">FB381_2894</name>
</gene>
<evidence type="ECO:0000256" key="2">
    <source>
        <dbReference type="ARBA" id="ARBA00023125"/>
    </source>
</evidence>
<dbReference type="Pfam" id="PF13377">
    <property type="entry name" value="Peripla_BP_3"/>
    <property type="match status" value="1"/>
</dbReference>
<name>A0A543A8R0_9ACTN</name>
<proteinExistence type="predicted"/>
<dbReference type="CDD" id="cd01392">
    <property type="entry name" value="HTH_LacI"/>
    <property type="match status" value="1"/>
</dbReference>
<dbReference type="Proteomes" id="UP000320209">
    <property type="component" value="Unassembled WGS sequence"/>
</dbReference>
<dbReference type="InterPro" id="IPR010982">
    <property type="entry name" value="Lambda_DNA-bd_dom_sf"/>
</dbReference>
<organism evidence="5 6">
    <name type="scientific">Nocardioides albertanoniae</name>
    <dbReference type="NCBI Taxonomy" id="1175486"/>
    <lineage>
        <taxon>Bacteria</taxon>
        <taxon>Bacillati</taxon>
        <taxon>Actinomycetota</taxon>
        <taxon>Actinomycetes</taxon>
        <taxon>Propionibacteriales</taxon>
        <taxon>Nocardioidaceae</taxon>
        <taxon>Nocardioides</taxon>
    </lineage>
</organism>